<keyword evidence="2" id="KW-0732">Signal</keyword>
<organism evidence="8 9">
    <name type="scientific">Frateuria flava</name>
    <dbReference type="NCBI Taxonomy" id="2821489"/>
    <lineage>
        <taxon>Bacteria</taxon>
        <taxon>Pseudomonadati</taxon>
        <taxon>Pseudomonadota</taxon>
        <taxon>Gammaproteobacteria</taxon>
        <taxon>Lysobacterales</taxon>
        <taxon>Rhodanobacteraceae</taxon>
        <taxon>Frateuria</taxon>
    </lineage>
</organism>
<evidence type="ECO:0000256" key="3">
    <source>
        <dbReference type="ARBA" id="ARBA00023002"/>
    </source>
</evidence>
<dbReference type="InterPro" id="IPR033138">
    <property type="entry name" value="Cu_oxidase_CS"/>
</dbReference>
<feature type="domain" description="Plastocyanin-like" evidence="7">
    <location>
        <begin position="62"/>
        <end position="170"/>
    </location>
</feature>
<dbReference type="PROSITE" id="PS51318">
    <property type="entry name" value="TAT"/>
    <property type="match status" value="1"/>
</dbReference>
<feature type="domain" description="Plastocyanin-like" evidence="5">
    <location>
        <begin position="181"/>
        <end position="354"/>
    </location>
</feature>
<dbReference type="InterPro" id="IPR006311">
    <property type="entry name" value="TAT_signal"/>
</dbReference>
<dbReference type="RefSeq" id="WP_209622033.1">
    <property type="nucleotide sequence ID" value="NZ_JAGJRS010000030.1"/>
</dbReference>
<dbReference type="InterPro" id="IPR011707">
    <property type="entry name" value="Cu-oxidase-like_N"/>
</dbReference>
<accession>A0ABS4DQR8</accession>
<comment type="caution">
    <text evidence="8">The sequence shown here is derived from an EMBL/GenBank/DDBJ whole genome shotgun (WGS) entry which is preliminary data.</text>
</comment>
<dbReference type="PANTHER" id="PTHR11709">
    <property type="entry name" value="MULTI-COPPER OXIDASE"/>
    <property type="match status" value="1"/>
</dbReference>
<dbReference type="InterPro" id="IPR002355">
    <property type="entry name" value="Cu_oxidase_Cu_BS"/>
</dbReference>
<dbReference type="Pfam" id="PF07732">
    <property type="entry name" value="Cu-oxidase_3"/>
    <property type="match status" value="1"/>
</dbReference>
<dbReference type="Proteomes" id="UP000823790">
    <property type="component" value="Unassembled WGS sequence"/>
</dbReference>
<dbReference type="InterPro" id="IPR008972">
    <property type="entry name" value="Cupredoxin"/>
</dbReference>
<dbReference type="EMBL" id="JAGJRS010000030">
    <property type="protein sequence ID" value="MBP1475398.1"/>
    <property type="molecule type" value="Genomic_DNA"/>
</dbReference>
<evidence type="ECO:0000256" key="4">
    <source>
        <dbReference type="ARBA" id="ARBA00023008"/>
    </source>
</evidence>
<dbReference type="Gene3D" id="2.60.40.420">
    <property type="entry name" value="Cupredoxins - blue copper proteins"/>
    <property type="match status" value="3"/>
</dbReference>
<dbReference type="NCBIfam" id="TIGR01409">
    <property type="entry name" value="TAT_signal_seq"/>
    <property type="match status" value="1"/>
</dbReference>
<evidence type="ECO:0000313" key="8">
    <source>
        <dbReference type="EMBL" id="MBP1475398.1"/>
    </source>
</evidence>
<keyword evidence="4" id="KW-0186">Copper</keyword>
<dbReference type="PROSITE" id="PS00079">
    <property type="entry name" value="MULTICOPPER_OXIDASE1"/>
    <property type="match status" value="1"/>
</dbReference>
<proteinExistence type="predicted"/>
<dbReference type="Pfam" id="PF00394">
    <property type="entry name" value="Cu-oxidase"/>
    <property type="match status" value="1"/>
</dbReference>
<dbReference type="InterPro" id="IPR034282">
    <property type="entry name" value="CuRO_2_CopA"/>
</dbReference>
<dbReference type="CDD" id="cd13896">
    <property type="entry name" value="CuRO_3_CopA"/>
    <property type="match status" value="1"/>
</dbReference>
<evidence type="ECO:0000313" key="9">
    <source>
        <dbReference type="Proteomes" id="UP000823790"/>
    </source>
</evidence>
<dbReference type="CDD" id="cd13874">
    <property type="entry name" value="CuRO_2_CopA"/>
    <property type="match status" value="1"/>
</dbReference>
<dbReference type="InterPro" id="IPR006376">
    <property type="entry name" value="Cu-R_CopA"/>
</dbReference>
<dbReference type="PROSITE" id="PS00080">
    <property type="entry name" value="MULTICOPPER_OXIDASE2"/>
    <property type="match status" value="1"/>
</dbReference>
<dbReference type="SUPFAM" id="SSF49503">
    <property type="entry name" value="Cupredoxins"/>
    <property type="match status" value="3"/>
</dbReference>
<evidence type="ECO:0000259" key="6">
    <source>
        <dbReference type="Pfam" id="PF07731"/>
    </source>
</evidence>
<dbReference type="Pfam" id="PF07731">
    <property type="entry name" value="Cu-oxidase_2"/>
    <property type="match status" value="1"/>
</dbReference>
<reference evidence="8 9" key="1">
    <citation type="submission" date="2021-04" db="EMBL/GenBank/DDBJ databases">
        <authorList>
            <person name="Huq M.A."/>
        </authorList>
    </citation>
    <scope>NUCLEOTIDE SEQUENCE [LARGE SCALE GENOMIC DNA]</scope>
    <source>
        <strain evidence="8 9">MAH-13</strain>
    </source>
</reference>
<evidence type="ECO:0000256" key="2">
    <source>
        <dbReference type="ARBA" id="ARBA00022729"/>
    </source>
</evidence>
<keyword evidence="1" id="KW-0479">Metal-binding</keyword>
<keyword evidence="3" id="KW-0560">Oxidoreductase</keyword>
<dbReference type="InterPro" id="IPR034279">
    <property type="entry name" value="CuRO_3_CopA"/>
</dbReference>
<gene>
    <name evidence="8" type="ORF">J7I44_13880</name>
</gene>
<dbReference type="InterPro" id="IPR001117">
    <property type="entry name" value="Cu-oxidase_2nd"/>
</dbReference>
<dbReference type="InterPro" id="IPR045087">
    <property type="entry name" value="Cu-oxidase_fam"/>
</dbReference>
<dbReference type="PANTHER" id="PTHR11709:SF394">
    <property type="entry name" value="FI03373P-RELATED"/>
    <property type="match status" value="1"/>
</dbReference>
<name>A0ABS4DQR8_9GAMM</name>
<dbReference type="InterPro" id="IPR011706">
    <property type="entry name" value="Cu-oxidase_C"/>
</dbReference>
<sequence length="603" mass="66846">MKSFSSPAATDLSRRRFVQGIALGGAVAGLGLLRPGRAWAQPAHAGQLPVLSGTDFALAIGQTPVNYTGASRLATTVNGSLPGPILRWKEGTTVTLRVSNHLPVQTSIHWHGILLPFQMDGVPGIAFDGIAPGETFVYRFEVRQSGTYWYHSHSRFQEQTGVFGPLVIEPAGPERYPADRDYVVMLNDWTDEDPERIFAKLKKQSDYFNFHQPTVPDLVRDVRQMGLSQALAMRKMWNEMRMNPTDLSDVGGYTYTYLMNGAAPAGNWTGLFQPGEKVRLRFINGSASTLFDVRIPGLKMTVISADGQDIAPVPVDEFRISVAETYDVLVEPQEDRAYTVFAQSIDRTGYARGTLAPRPGMEAEVPAMDPRVWLSMQDMMGAMPMGAMGHGGQPDGMGAMPGMDMSGMQGMGDPQGMHMGSMGNLTPAGMPKVRHARTEYGPGVDMHVDMPRTNLDDPGIGLRDNGRRVLTYADLHSLDGPIDPREPEREIELHLTGNMERFMWSFDGQKFSEAKPVHFNFGERLRIVLVNDTMMNHPIHLHGMFSELEDPSGQFLARKHTINVQPAQRVTYRVNADAAGRWAYHCHLLYHMEAGMFREVVVS</sequence>
<feature type="domain" description="Plastocyanin-like" evidence="6">
    <location>
        <begin position="486"/>
        <end position="602"/>
    </location>
</feature>
<protein>
    <submittedName>
        <fullName evidence="8">Copper resistance system multicopper oxidase</fullName>
    </submittedName>
</protein>
<evidence type="ECO:0000256" key="1">
    <source>
        <dbReference type="ARBA" id="ARBA00022723"/>
    </source>
</evidence>
<evidence type="ECO:0000259" key="7">
    <source>
        <dbReference type="Pfam" id="PF07732"/>
    </source>
</evidence>
<dbReference type="NCBIfam" id="TIGR01480">
    <property type="entry name" value="copper_res_A"/>
    <property type="match status" value="1"/>
</dbReference>
<evidence type="ECO:0000259" key="5">
    <source>
        <dbReference type="Pfam" id="PF00394"/>
    </source>
</evidence>
<dbReference type="InterPro" id="IPR019546">
    <property type="entry name" value="TAT_signal_bac_arc"/>
</dbReference>
<keyword evidence="9" id="KW-1185">Reference proteome</keyword>